<dbReference type="RefSeq" id="XP_804669.1">
    <property type="nucleotide sequence ID" value="XM_799576.1"/>
</dbReference>
<dbReference type="InterPro" id="IPR030395">
    <property type="entry name" value="GP_PDE_dom"/>
</dbReference>
<dbReference type="PANTHER" id="PTHR46320:SF1">
    <property type="entry name" value="GLYCEROPHOSPHODIESTER PHOSPHODIESTERASE 1"/>
    <property type="match status" value="1"/>
</dbReference>
<dbReference type="InParanoid" id="Q4CRB4"/>
<name>Q4CRB4_TRYCC</name>
<evidence type="ECO:0000313" key="2">
    <source>
        <dbReference type="EMBL" id="EAN82818.1"/>
    </source>
</evidence>
<dbReference type="SUPFAM" id="SSF51695">
    <property type="entry name" value="PLC-like phosphodiesterases"/>
    <property type="match status" value="1"/>
</dbReference>
<accession>Q4CRB4</accession>
<reference evidence="2 3" key="1">
    <citation type="journal article" date="2005" name="Science">
        <title>The genome sequence of Trypanosoma cruzi, etiologic agent of Chagas disease.</title>
        <authorList>
            <person name="El-Sayed N.M."/>
            <person name="Myler P.J."/>
            <person name="Bartholomeu D.C."/>
            <person name="Nilsson D."/>
            <person name="Aggarwal G."/>
            <person name="Tran A.N."/>
            <person name="Ghedin E."/>
            <person name="Worthey E.A."/>
            <person name="Delcher A.L."/>
            <person name="Blandin G."/>
            <person name="Westenberger S.J."/>
            <person name="Caler E."/>
            <person name="Cerqueira G.C."/>
            <person name="Branche C."/>
            <person name="Haas B."/>
            <person name="Anupama A."/>
            <person name="Arner E."/>
            <person name="Aslund L."/>
            <person name="Attipoe P."/>
            <person name="Bontempi E."/>
            <person name="Bringaud F."/>
            <person name="Burton P."/>
            <person name="Cadag E."/>
            <person name="Campbell D.A."/>
            <person name="Carrington M."/>
            <person name="Crabtree J."/>
            <person name="Darban H."/>
            <person name="da Silveira J.F."/>
            <person name="de Jong P."/>
            <person name="Edwards K."/>
            <person name="Englund P.T."/>
            <person name="Fazelina G."/>
            <person name="Feldblyum T."/>
            <person name="Ferella M."/>
            <person name="Frasch A.C."/>
            <person name="Gull K."/>
            <person name="Horn D."/>
            <person name="Hou L."/>
            <person name="Huang Y."/>
            <person name="Kindlund E."/>
            <person name="Klingbeil M."/>
            <person name="Kluge S."/>
            <person name="Koo H."/>
            <person name="Lacerda D."/>
            <person name="Levin M.J."/>
            <person name="Lorenzi H."/>
            <person name="Louie T."/>
            <person name="Machado C.R."/>
            <person name="McCulloch R."/>
            <person name="McKenna A."/>
            <person name="Mizuno Y."/>
            <person name="Mottram J.C."/>
            <person name="Nelson S."/>
            <person name="Ochaya S."/>
            <person name="Osoegawa K."/>
            <person name="Pai G."/>
            <person name="Parsons M."/>
            <person name="Pentony M."/>
            <person name="Pettersson U."/>
            <person name="Pop M."/>
            <person name="Ramirez J.L."/>
            <person name="Rinta J."/>
            <person name="Robertson L."/>
            <person name="Salzberg S.L."/>
            <person name="Sanchez D.O."/>
            <person name="Seyler A."/>
            <person name="Sharma R."/>
            <person name="Shetty J."/>
            <person name="Simpson A.J."/>
            <person name="Sisk E."/>
            <person name="Tammi M.T."/>
            <person name="Tarleton R."/>
            <person name="Teixeira S."/>
            <person name="Van Aken S."/>
            <person name="Vogt C."/>
            <person name="Ward P.N."/>
            <person name="Wickstead B."/>
            <person name="Wortman J."/>
            <person name="White O."/>
            <person name="Fraser C.M."/>
            <person name="Stuart K.D."/>
            <person name="Andersson B."/>
        </authorList>
    </citation>
    <scope>NUCLEOTIDE SEQUENCE [LARGE SCALE GENOMIC DNA]</scope>
    <source>
        <strain evidence="2 3">CL Brener</strain>
    </source>
</reference>
<dbReference type="SMR" id="Q4CRB4"/>
<dbReference type="GO" id="GO:0006644">
    <property type="term" value="P:phospholipid metabolic process"/>
    <property type="evidence" value="ECO:0007669"/>
    <property type="project" value="TreeGrafter"/>
</dbReference>
<dbReference type="GO" id="GO:0070291">
    <property type="term" value="P:N-acylethanolamine metabolic process"/>
    <property type="evidence" value="ECO:0007669"/>
    <property type="project" value="TreeGrafter"/>
</dbReference>
<dbReference type="PANTHER" id="PTHR46320">
    <property type="entry name" value="GLYCEROPHOSPHODIESTER PHOSPHODIESTERASE 1"/>
    <property type="match status" value="1"/>
</dbReference>
<dbReference type="PaxDb" id="353153-Q4CRB4"/>
<dbReference type="OMA" id="KHHWMTL"/>
<sequence>MFPAQEFLRYSMKSLLLASSLAVAAGWAYVRHIQLPAGPSRLDWGACVFGHRGCRGVPGVPENTLDAFKYALSRGAAGIEVDVRLTKDNELAIFHDFSCNGHLKGVETTKRIDELTLHELKSLPFQADPTGQIRLPTLEESLLFCRENKLKMLIEIKEMRRARLCADKVLDLYRRYPDYMYEHTVIIAFNPAVLYYVRERDRNVAVGQLHSGRVLRSWISSGSVEVPWYARLCPTVLDWLLNYVQESINPWLSGVSLMCPHYDLFSETYKRRWHTRKIGVLLWGFSSPAQCTREMRTPGVIVESDDQHEEFASPKPPANFDIFGDQAREREREEEEQRRRLKLGAE</sequence>
<proteinExistence type="predicted"/>
<feature type="domain" description="GP-PDE" evidence="1">
    <location>
        <begin position="46"/>
        <end position="296"/>
    </location>
</feature>
<evidence type="ECO:0000313" key="3">
    <source>
        <dbReference type="Proteomes" id="UP000002296"/>
    </source>
</evidence>
<dbReference type="Proteomes" id="UP000002296">
    <property type="component" value="Unassembled WGS sequence"/>
</dbReference>
<protein>
    <recommendedName>
        <fullName evidence="1">GP-PDE domain-containing protein</fullName>
    </recommendedName>
</protein>
<dbReference type="AlphaFoldDB" id="Q4CRB4"/>
<dbReference type="GO" id="GO:0005886">
    <property type="term" value="C:plasma membrane"/>
    <property type="evidence" value="ECO:0007669"/>
    <property type="project" value="TreeGrafter"/>
</dbReference>
<comment type="caution">
    <text evidence="2">The sequence shown here is derived from an EMBL/GenBank/DDBJ whole genome shotgun (WGS) entry which is preliminary data.</text>
</comment>
<dbReference type="Gene3D" id="3.20.20.190">
    <property type="entry name" value="Phosphatidylinositol (PI) phosphodiesterase"/>
    <property type="match status" value="1"/>
</dbReference>
<dbReference type="EMBL" id="AAHK01002302">
    <property type="protein sequence ID" value="EAN82818.1"/>
    <property type="molecule type" value="Genomic_DNA"/>
</dbReference>
<dbReference type="PROSITE" id="PS51704">
    <property type="entry name" value="GP_PDE"/>
    <property type="match status" value="1"/>
</dbReference>
<evidence type="ECO:0000259" key="1">
    <source>
        <dbReference type="PROSITE" id="PS51704"/>
    </source>
</evidence>
<organism evidence="2 3">
    <name type="scientific">Trypanosoma cruzi (strain CL Brener)</name>
    <dbReference type="NCBI Taxonomy" id="353153"/>
    <lineage>
        <taxon>Eukaryota</taxon>
        <taxon>Discoba</taxon>
        <taxon>Euglenozoa</taxon>
        <taxon>Kinetoplastea</taxon>
        <taxon>Metakinetoplastina</taxon>
        <taxon>Trypanosomatida</taxon>
        <taxon>Trypanosomatidae</taxon>
        <taxon>Trypanosoma</taxon>
        <taxon>Schizotrypanum</taxon>
    </lineage>
</organism>
<dbReference type="GO" id="GO:0008889">
    <property type="term" value="F:glycerophosphodiester phosphodiesterase activity"/>
    <property type="evidence" value="ECO:0007669"/>
    <property type="project" value="TreeGrafter"/>
</dbReference>
<dbReference type="KEGG" id="tcr:511901.30"/>
<dbReference type="eggNOG" id="KOG2258">
    <property type="taxonomic scope" value="Eukaryota"/>
</dbReference>
<gene>
    <name evidence="2" type="ORF">Tc00.1047053511901.30</name>
</gene>
<dbReference type="GeneID" id="3534192"/>
<dbReference type="InterPro" id="IPR017946">
    <property type="entry name" value="PLC-like_Pdiesterase_TIM-brl"/>
</dbReference>
<dbReference type="GO" id="GO:0006580">
    <property type="term" value="P:ethanolamine metabolic process"/>
    <property type="evidence" value="ECO:0007669"/>
    <property type="project" value="TreeGrafter"/>
</dbReference>
<dbReference type="STRING" id="353153.Q4CRB4"/>
<keyword evidence="3" id="KW-1185">Reference proteome</keyword>
<dbReference type="Pfam" id="PF03009">
    <property type="entry name" value="GDPD"/>
    <property type="match status" value="1"/>
</dbReference>